<dbReference type="PROSITE" id="PS51186">
    <property type="entry name" value="GNAT"/>
    <property type="match status" value="1"/>
</dbReference>
<dbReference type="EMBL" id="VOBQ01000001">
    <property type="protein sequence ID" value="TWO73318.1"/>
    <property type="molecule type" value="Genomic_DNA"/>
</dbReference>
<accession>A0A562ZY84</accession>
<dbReference type="Pfam" id="PF13302">
    <property type="entry name" value="Acetyltransf_3"/>
    <property type="match status" value="1"/>
</dbReference>
<reference evidence="2 3" key="1">
    <citation type="submission" date="2019-07" db="EMBL/GenBank/DDBJ databases">
        <title>Caenimonas sedimenti sp. nov., isolated from activated sludge.</title>
        <authorList>
            <person name="Xu J."/>
        </authorList>
    </citation>
    <scope>NUCLEOTIDE SEQUENCE [LARGE SCALE GENOMIC DNA]</scope>
    <source>
        <strain evidence="2 3">HX-9-20</strain>
    </source>
</reference>
<dbReference type="GO" id="GO:0008999">
    <property type="term" value="F:protein-N-terminal-alanine acetyltransferase activity"/>
    <property type="evidence" value="ECO:0007669"/>
    <property type="project" value="TreeGrafter"/>
</dbReference>
<dbReference type="CDD" id="cd04301">
    <property type="entry name" value="NAT_SF"/>
    <property type="match status" value="1"/>
</dbReference>
<keyword evidence="2" id="KW-0808">Transferase</keyword>
<proteinExistence type="predicted"/>
<evidence type="ECO:0000259" key="1">
    <source>
        <dbReference type="PROSITE" id="PS51186"/>
    </source>
</evidence>
<dbReference type="InterPro" id="IPR051531">
    <property type="entry name" value="N-acetyltransferase"/>
</dbReference>
<dbReference type="OrthoDB" id="5295305at2"/>
<dbReference type="Proteomes" id="UP000318199">
    <property type="component" value="Unassembled WGS sequence"/>
</dbReference>
<dbReference type="GO" id="GO:0005737">
    <property type="term" value="C:cytoplasm"/>
    <property type="evidence" value="ECO:0007669"/>
    <property type="project" value="TreeGrafter"/>
</dbReference>
<protein>
    <submittedName>
        <fullName evidence="2">GNAT family N-acetyltransferase</fullName>
    </submittedName>
</protein>
<dbReference type="InterPro" id="IPR000182">
    <property type="entry name" value="GNAT_dom"/>
</dbReference>
<feature type="domain" description="N-acetyltransferase" evidence="1">
    <location>
        <begin position="13"/>
        <end position="177"/>
    </location>
</feature>
<dbReference type="RefSeq" id="WP_145889787.1">
    <property type="nucleotide sequence ID" value="NZ_VOBQ01000001.1"/>
</dbReference>
<sequence length="183" mass="20810">MDPSFPNLETPNLVLREIVDADATDLFRIHGDAEHMKWFGSDPLADIEGARKLVQMFSKWREEPASGTRWGLQLRSTPGLIGTCGLFRWNRNWKTCVVGYEISPLHQGRGYMKEALAAAFTWGFEAMALNRIEAMVHPDNQGSLALLKRFGFAEEGRLRQVGYWAGSHHDLMLHALLKQEWKA</sequence>
<evidence type="ECO:0000313" key="2">
    <source>
        <dbReference type="EMBL" id="TWO73318.1"/>
    </source>
</evidence>
<dbReference type="AlphaFoldDB" id="A0A562ZY84"/>
<gene>
    <name evidence="2" type="ORF">FN976_00275</name>
</gene>
<comment type="caution">
    <text evidence="2">The sequence shown here is derived from an EMBL/GenBank/DDBJ whole genome shotgun (WGS) entry which is preliminary data.</text>
</comment>
<dbReference type="PANTHER" id="PTHR43792">
    <property type="entry name" value="GNAT FAMILY, PUTATIVE (AFU_ORTHOLOGUE AFUA_3G00765)-RELATED-RELATED"/>
    <property type="match status" value="1"/>
</dbReference>
<dbReference type="InterPro" id="IPR016181">
    <property type="entry name" value="Acyl_CoA_acyltransferase"/>
</dbReference>
<name>A0A562ZY84_9BURK</name>
<keyword evidence="3" id="KW-1185">Reference proteome</keyword>
<dbReference type="PANTHER" id="PTHR43792:SF9">
    <property type="entry name" value="RIBOSOMAL-PROTEIN-ALANINE ACETYLTRANSFERASE"/>
    <property type="match status" value="1"/>
</dbReference>
<organism evidence="2 3">
    <name type="scientific">Caenimonas sedimenti</name>
    <dbReference type="NCBI Taxonomy" id="2596921"/>
    <lineage>
        <taxon>Bacteria</taxon>
        <taxon>Pseudomonadati</taxon>
        <taxon>Pseudomonadota</taxon>
        <taxon>Betaproteobacteria</taxon>
        <taxon>Burkholderiales</taxon>
        <taxon>Comamonadaceae</taxon>
        <taxon>Caenimonas</taxon>
    </lineage>
</organism>
<evidence type="ECO:0000313" key="3">
    <source>
        <dbReference type="Proteomes" id="UP000318199"/>
    </source>
</evidence>
<dbReference type="SUPFAM" id="SSF55729">
    <property type="entry name" value="Acyl-CoA N-acyltransferases (Nat)"/>
    <property type="match status" value="1"/>
</dbReference>
<dbReference type="Gene3D" id="3.40.630.30">
    <property type="match status" value="1"/>
</dbReference>